<reference evidence="1 2" key="1">
    <citation type="submission" date="2021-06" db="EMBL/GenBank/DDBJ databases">
        <title>Chromosome-level genome assembly of the red-tail catfish (Hemibagrus wyckioides).</title>
        <authorList>
            <person name="Shao F."/>
        </authorList>
    </citation>
    <scope>NUCLEOTIDE SEQUENCE [LARGE SCALE GENOMIC DNA]</scope>
    <source>
        <strain evidence="1">EC202008001</strain>
        <tissue evidence="1">Blood</tissue>
    </source>
</reference>
<name>A0A9D3P2S7_9TELE</name>
<organism evidence="1 2">
    <name type="scientific">Hemibagrus wyckioides</name>
    <dbReference type="NCBI Taxonomy" id="337641"/>
    <lineage>
        <taxon>Eukaryota</taxon>
        <taxon>Metazoa</taxon>
        <taxon>Chordata</taxon>
        <taxon>Craniata</taxon>
        <taxon>Vertebrata</taxon>
        <taxon>Euteleostomi</taxon>
        <taxon>Actinopterygii</taxon>
        <taxon>Neopterygii</taxon>
        <taxon>Teleostei</taxon>
        <taxon>Ostariophysi</taxon>
        <taxon>Siluriformes</taxon>
        <taxon>Bagridae</taxon>
        <taxon>Hemibagrus</taxon>
    </lineage>
</organism>
<evidence type="ECO:0000313" key="1">
    <source>
        <dbReference type="EMBL" id="KAG7333578.1"/>
    </source>
</evidence>
<gene>
    <name evidence="1" type="ORF">KOW79_003713</name>
</gene>
<protein>
    <submittedName>
        <fullName evidence="1">Uncharacterized protein</fullName>
    </submittedName>
</protein>
<dbReference type="AlphaFoldDB" id="A0A9D3P2S7"/>
<dbReference type="Proteomes" id="UP000824219">
    <property type="component" value="Linkage Group LG04"/>
</dbReference>
<dbReference type="EMBL" id="JAHKSW010000004">
    <property type="protein sequence ID" value="KAG7333578.1"/>
    <property type="molecule type" value="Genomic_DNA"/>
</dbReference>
<proteinExistence type="predicted"/>
<keyword evidence="2" id="KW-1185">Reference proteome</keyword>
<evidence type="ECO:0000313" key="2">
    <source>
        <dbReference type="Proteomes" id="UP000824219"/>
    </source>
</evidence>
<accession>A0A9D3P2S7</accession>
<comment type="caution">
    <text evidence="1">The sequence shown here is derived from an EMBL/GenBank/DDBJ whole genome shotgun (WGS) entry which is preliminary data.</text>
</comment>
<sequence>MVTYTLAELAEGGCAVYTSAWLKEKLVRGVRRNRECYFQLGGFSDNLYIKHTRKEKVLGAFGRNRDICIKVVNLFPDVSGGPGKEVAGGGSLWPG</sequence>